<proteinExistence type="inferred from homology"/>
<dbReference type="SUPFAM" id="SSF56801">
    <property type="entry name" value="Acetyl-CoA synthetase-like"/>
    <property type="match status" value="1"/>
</dbReference>
<dbReference type="GO" id="GO:0070566">
    <property type="term" value="F:adenylyltransferase activity"/>
    <property type="evidence" value="ECO:0007669"/>
    <property type="project" value="TreeGrafter"/>
</dbReference>
<dbReference type="InterPro" id="IPR040097">
    <property type="entry name" value="FAAL/FAAC"/>
</dbReference>
<organism evidence="6 7">
    <name type="scientific">Streptomyces pini</name>
    <dbReference type="NCBI Taxonomy" id="1520580"/>
    <lineage>
        <taxon>Bacteria</taxon>
        <taxon>Bacillati</taxon>
        <taxon>Actinomycetota</taxon>
        <taxon>Actinomycetes</taxon>
        <taxon>Kitasatosporales</taxon>
        <taxon>Streptomycetaceae</taxon>
        <taxon>Streptomyces</taxon>
    </lineage>
</organism>
<evidence type="ECO:0000313" key="7">
    <source>
        <dbReference type="Proteomes" id="UP000198928"/>
    </source>
</evidence>
<evidence type="ECO:0000256" key="2">
    <source>
        <dbReference type="ARBA" id="ARBA00022598"/>
    </source>
</evidence>
<gene>
    <name evidence="6" type="ORF">SAMN05192584_1215</name>
</gene>
<dbReference type="Proteomes" id="UP000198928">
    <property type="component" value="Unassembled WGS sequence"/>
</dbReference>
<comment type="similarity">
    <text evidence="1">Belongs to the ATP-dependent AMP-binding enzyme family.</text>
</comment>
<dbReference type="Gene3D" id="3.40.50.12780">
    <property type="entry name" value="N-terminal domain of ligase-like"/>
    <property type="match status" value="1"/>
</dbReference>
<accession>A0A1I4II55</accession>
<dbReference type="PANTHER" id="PTHR22754:SF32">
    <property type="entry name" value="DISCO-INTERACTING PROTEIN 2"/>
    <property type="match status" value="1"/>
</dbReference>
<dbReference type="InterPro" id="IPR045851">
    <property type="entry name" value="AMP-bd_C_sf"/>
</dbReference>
<evidence type="ECO:0000259" key="5">
    <source>
        <dbReference type="Pfam" id="PF00501"/>
    </source>
</evidence>
<dbReference type="InterPro" id="IPR042099">
    <property type="entry name" value="ANL_N_sf"/>
</dbReference>
<name>A0A1I4II55_9ACTN</name>
<dbReference type="Pfam" id="PF00501">
    <property type="entry name" value="AMP-binding"/>
    <property type="match status" value="1"/>
</dbReference>
<evidence type="ECO:0000256" key="4">
    <source>
        <dbReference type="ARBA" id="ARBA00023098"/>
    </source>
</evidence>
<dbReference type="GO" id="GO:0005886">
    <property type="term" value="C:plasma membrane"/>
    <property type="evidence" value="ECO:0007669"/>
    <property type="project" value="TreeGrafter"/>
</dbReference>
<dbReference type="GO" id="GO:0071766">
    <property type="term" value="P:Actinobacterium-type cell wall biogenesis"/>
    <property type="evidence" value="ECO:0007669"/>
    <property type="project" value="UniProtKB-ARBA"/>
</dbReference>
<dbReference type="AlphaFoldDB" id="A0A1I4II55"/>
<dbReference type="FunFam" id="3.40.50.12780:FF:000013">
    <property type="entry name" value="Long-chain-fatty-acid--AMP ligase FadD32"/>
    <property type="match status" value="1"/>
</dbReference>
<dbReference type="PANTHER" id="PTHR22754">
    <property type="entry name" value="DISCO-INTERACTING PROTEIN 2 DIP2 -RELATED"/>
    <property type="match status" value="1"/>
</dbReference>
<evidence type="ECO:0000256" key="1">
    <source>
        <dbReference type="ARBA" id="ARBA00006432"/>
    </source>
</evidence>
<protein>
    <submittedName>
        <fullName evidence="6">Acyl-CoA synthetase (AMP-forming)/AMP-acid ligase II</fullName>
    </submittedName>
</protein>
<sequence length="603" mass="63899">MEPVNGVGAAEDVLAGPHLVAAISATAESDPERKAVGLVRDPEHEGEEALRSYSWLDGRARRIAVLLRRAGLGAGSRVLLLFPQSAEFAAAYAGCLYGGMVAVPAPLPTGTSLETTRVAGIARDADAGAVLTVSDTEAEVRQWAAGAGLDDLPLLSVDELPDDAEPEQWRRPEIRADTVAVLQYTSGSTGDPKGVVVTHGALADNVRSLLSGFGLGAAPRLGGWLPMYHDMGLFGLLSPALFSGGAAVLMSGGAFLRRPHLWLVLIDRFGLTFSAAPDFAYNYCVRRVKPEQIDRLDLSRWRWAANGSEPIRAGTLRAFTKEFAPAGLPPDAMTPCYGLAEATLLVSLSTGEPRTRRVDAAELENHRFVEAAAGHPAREVVSCGRPPALEVSVVDPVTGEPVSGVAVGEIRVRGASVAAGYWRKPEATAETFAVAEDGSGPWLRTGDLGILYEGELYVTGRTKELLIVHGRNIYPHDVEHGLRVHHGELGMTGAVFTVPAEEGEAVVVTHEVAPSVQGDRCTELVTAMRATLAREFGLAPVGVVLVRRGGIPRTSSGKVQRRLAARLFRAGELLRVHADPGAHRLMAAFREGDPLRGASAPTA</sequence>
<keyword evidence="7" id="KW-1185">Reference proteome</keyword>
<keyword evidence="2 6" id="KW-0436">Ligase</keyword>
<dbReference type="Gene3D" id="3.30.300.30">
    <property type="match status" value="1"/>
</dbReference>
<evidence type="ECO:0000313" key="6">
    <source>
        <dbReference type="EMBL" id="SFL54052.1"/>
    </source>
</evidence>
<reference evidence="7" key="1">
    <citation type="submission" date="2016-10" db="EMBL/GenBank/DDBJ databases">
        <authorList>
            <person name="Varghese N."/>
            <person name="Submissions S."/>
        </authorList>
    </citation>
    <scope>NUCLEOTIDE SEQUENCE [LARGE SCALE GENOMIC DNA]</scope>
    <source>
        <strain evidence="7">PL19</strain>
    </source>
</reference>
<feature type="domain" description="AMP-dependent synthetase/ligase" evidence="5">
    <location>
        <begin position="26"/>
        <end position="422"/>
    </location>
</feature>
<dbReference type="EMBL" id="FOSG01000021">
    <property type="protein sequence ID" value="SFL54052.1"/>
    <property type="molecule type" value="Genomic_DNA"/>
</dbReference>
<keyword evidence="4" id="KW-0443">Lipid metabolism</keyword>
<dbReference type="CDD" id="cd05931">
    <property type="entry name" value="FAAL"/>
    <property type="match status" value="1"/>
</dbReference>
<dbReference type="InterPro" id="IPR000873">
    <property type="entry name" value="AMP-dep_synth/lig_dom"/>
</dbReference>
<dbReference type="GO" id="GO:0006633">
    <property type="term" value="P:fatty acid biosynthetic process"/>
    <property type="evidence" value="ECO:0007669"/>
    <property type="project" value="TreeGrafter"/>
</dbReference>
<evidence type="ECO:0000256" key="3">
    <source>
        <dbReference type="ARBA" id="ARBA00022832"/>
    </source>
</evidence>
<dbReference type="InterPro" id="IPR020845">
    <property type="entry name" value="AMP-binding_CS"/>
</dbReference>
<dbReference type="GO" id="GO:0016874">
    <property type="term" value="F:ligase activity"/>
    <property type="evidence" value="ECO:0007669"/>
    <property type="project" value="UniProtKB-KW"/>
</dbReference>
<keyword evidence="3" id="KW-0276">Fatty acid metabolism</keyword>
<dbReference type="PROSITE" id="PS00455">
    <property type="entry name" value="AMP_BINDING"/>
    <property type="match status" value="1"/>
</dbReference>